<reference evidence="2" key="1">
    <citation type="journal article" date="2015" name="Genome">
        <title>Whole Genome Sequence of the Non-Microcystin-Producing Microcystis aeruginosa Strain NIES-44.</title>
        <authorList>
            <person name="Okano K."/>
            <person name="Miyata N."/>
            <person name="Ozaki Y."/>
        </authorList>
    </citation>
    <scope>NUCLEOTIDE SEQUENCE [LARGE SCALE GENOMIC DNA]</scope>
    <source>
        <strain evidence="2">NIES-44</strain>
    </source>
</reference>
<proteinExistence type="predicted"/>
<dbReference type="EMBL" id="BBPA01000033">
    <property type="protein sequence ID" value="GAL93118.1"/>
    <property type="molecule type" value="Genomic_DNA"/>
</dbReference>
<sequence>MVKNEIISPRIIFFRIFNKNFTILASFQRAKGFFFLVTFSRKDYWSLLTGN</sequence>
<comment type="caution">
    <text evidence="1">The sequence shown here is derived from an EMBL/GenBank/DDBJ whole genome shotgun (WGS) entry which is preliminary data.</text>
</comment>
<organism evidence="1 2">
    <name type="scientific">Microcystis aeruginosa NIES-44</name>
    <dbReference type="NCBI Taxonomy" id="449439"/>
    <lineage>
        <taxon>Bacteria</taxon>
        <taxon>Bacillati</taxon>
        <taxon>Cyanobacteriota</taxon>
        <taxon>Cyanophyceae</taxon>
        <taxon>Oscillatoriophycideae</taxon>
        <taxon>Chroococcales</taxon>
        <taxon>Microcystaceae</taxon>
        <taxon>Microcystis</taxon>
    </lineage>
</organism>
<evidence type="ECO:0000313" key="2">
    <source>
        <dbReference type="Proteomes" id="UP000030321"/>
    </source>
</evidence>
<evidence type="ECO:0000313" key="1">
    <source>
        <dbReference type="EMBL" id="GAL93118.1"/>
    </source>
</evidence>
<accession>A0A0A1VUE9</accession>
<dbReference type="AlphaFoldDB" id="A0A0A1VUE9"/>
<protein>
    <submittedName>
        <fullName evidence="1">Uncharacterized protein</fullName>
    </submittedName>
</protein>
<dbReference type="Proteomes" id="UP000030321">
    <property type="component" value="Unassembled WGS sequence"/>
</dbReference>
<name>A0A0A1VUE9_MICAE</name>
<gene>
    <name evidence="1" type="ORF">N44_01805</name>
</gene>